<accession>A0A974HL34</accession>
<dbReference type="Proteomes" id="UP000694892">
    <property type="component" value="Chromosome 4S"/>
</dbReference>
<sequence>MRYSSSYSQAPKRNCPPISGKCWVYRESGDNSKILMIFVGSTAESSRKSKPNKQNTGPRYFHIPLHKQGSDLPRFCILVARIYSVPKTSQNSPLLPQKLLLLDTSAYAHHCLASSGQGDNGE</sequence>
<name>A0A974HL34_XENLA</name>
<organism evidence="1 2">
    <name type="scientific">Xenopus laevis</name>
    <name type="common">African clawed frog</name>
    <dbReference type="NCBI Taxonomy" id="8355"/>
    <lineage>
        <taxon>Eukaryota</taxon>
        <taxon>Metazoa</taxon>
        <taxon>Chordata</taxon>
        <taxon>Craniata</taxon>
        <taxon>Vertebrata</taxon>
        <taxon>Euteleostomi</taxon>
        <taxon>Amphibia</taxon>
        <taxon>Batrachia</taxon>
        <taxon>Anura</taxon>
        <taxon>Pipoidea</taxon>
        <taxon>Pipidae</taxon>
        <taxon>Xenopodinae</taxon>
        <taxon>Xenopus</taxon>
        <taxon>Xenopus</taxon>
    </lineage>
</organism>
<dbReference type="EMBL" id="CM004473">
    <property type="protein sequence ID" value="OCT82039.1"/>
    <property type="molecule type" value="Genomic_DNA"/>
</dbReference>
<evidence type="ECO:0000313" key="2">
    <source>
        <dbReference type="Proteomes" id="UP000694892"/>
    </source>
</evidence>
<dbReference type="AlphaFoldDB" id="A0A974HL34"/>
<evidence type="ECO:0000313" key="1">
    <source>
        <dbReference type="EMBL" id="OCT82039.1"/>
    </source>
</evidence>
<reference evidence="2" key="1">
    <citation type="journal article" date="2016" name="Nature">
        <title>Genome evolution in the allotetraploid frog Xenopus laevis.</title>
        <authorList>
            <person name="Session A.M."/>
            <person name="Uno Y."/>
            <person name="Kwon T."/>
            <person name="Chapman J.A."/>
            <person name="Toyoda A."/>
            <person name="Takahashi S."/>
            <person name="Fukui A."/>
            <person name="Hikosaka A."/>
            <person name="Suzuki A."/>
            <person name="Kondo M."/>
            <person name="van Heeringen S.J."/>
            <person name="Quigley I."/>
            <person name="Heinz S."/>
            <person name="Ogino H."/>
            <person name="Ochi H."/>
            <person name="Hellsten U."/>
            <person name="Lyons J.B."/>
            <person name="Simakov O."/>
            <person name="Putnam N."/>
            <person name="Stites J."/>
            <person name="Kuroki Y."/>
            <person name="Tanaka T."/>
            <person name="Michiue T."/>
            <person name="Watanabe M."/>
            <person name="Bogdanovic O."/>
            <person name="Lister R."/>
            <person name="Georgiou G."/>
            <person name="Paranjpe S.S."/>
            <person name="van Kruijsbergen I."/>
            <person name="Shu S."/>
            <person name="Carlson J."/>
            <person name="Kinoshita T."/>
            <person name="Ohta Y."/>
            <person name="Mawaribuchi S."/>
            <person name="Jenkins J."/>
            <person name="Grimwood J."/>
            <person name="Schmutz J."/>
            <person name="Mitros T."/>
            <person name="Mozaffari S.V."/>
            <person name="Suzuki Y."/>
            <person name="Haramoto Y."/>
            <person name="Yamamoto T.S."/>
            <person name="Takagi C."/>
            <person name="Heald R."/>
            <person name="Miller K."/>
            <person name="Haudenschild C."/>
            <person name="Kitzman J."/>
            <person name="Nakayama T."/>
            <person name="Izutsu Y."/>
            <person name="Robert J."/>
            <person name="Fortriede J."/>
            <person name="Burns K."/>
            <person name="Lotay V."/>
            <person name="Karimi K."/>
            <person name="Yasuoka Y."/>
            <person name="Dichmann D.S."/>
            <person name="Flajnik M.F."/>
            <person name="Houston D.W."/>
            <person name="Shendure J."/>
            <person name="DuPasquier L."/>
            <person name="Vize P.D."/>
            <person name="Zorn A.M."/>
            <person name="Ito M."/>
            <person name="Marcotte E.M."/>
            <person name="Wallingford J.B."/>
            <person name="Ito Y."/>
            <person name="Asashima M."/>
            <person name="Ueno N."/>
            <person name="Matsuda Y."/>
            <person name="Veenstra G.J."/>
            <person name="Fujiyama A."/>
            <person name="Harland R.M."/>
            <person name="Taira M."/>
            <person name="Rokhsar D.S."/>
        </authorList>
    </citation>
    <scope>NUCLEOTIDE SEQUENCE [LARGE SCALE GENOMIC DNA]</scope>
    <source>
        <strain evidence="2">J</strain>
    </source>
</reference>
<gene>
    <name evidence="1" type="ORF">XELAEV_18024549mg</name>
</gene>
<proteinExistence type="predicted"/>
<protein>
    <submittedName>
        <fullName evidence="1">Uncharacterized protein</fullName>
    </submittedName>
</protein>